<feature type="domain" description="GAG-pre-integrase" evidence="3">
    <location>
        <begin position="351"/>
        <end position="423"/>
    </location>
</feature>
<evidence type="ECO:0000313" key="4">
    <source>
        <dbReference type="EMBL" id="GEU72091.1"/>
    </source>
</evidence>
<reference evidence="4" key="1">
    <citation type="journal article" date="2019" name="Sci. Rep.">
        <title>Draft genome of Tanacetum cinerariifolium, the natural source of mosquito coil.</title>
        <authorList>
            <person name="Yamashiro T."/>
            <person name="Shiraishi A."/>
            <person name="Satake H."/>
            <person name="Nakayama K."/>
        </authorList>
    </citation>
    <scope>NUCLEOTIDE SEQUENCE</scope>
</reference>
<organism evidence="4">
    <name type="scientific">Tanacetum cinerariifolium</name>
    <name type="common">Dalmatian daisy</name>
    <name type="synonym">Chrysanthemum cinerariifolium</name>
    <dbReference type="NCBI Taxonomy" id="118510"/>
    <lineage>
        <taxon>Eukaryota</taxon>
        <taxon>Viridiplantae</taxon>
        <taxon>Streptophyta</taxon>
        <taxon>Embryophyta</taxon>
        <taxon>Tracheophyta</taxon>
        <taxon>Spermatophyta</taxon>
        <taxon>Magnoliopsida</taxon>
        <taxon>eudicotyledons</taxon>
        <taxon>Gunneridae</taxon>
        <taxon>Pentapetalae</taxon>
        <taxon>asterids</taxon>
        <taxon>campanulids</taxon>
        <taxon>Asterales</taxon>
        <taxon>Asteraceae</taxon>
        <taxon>Asteroideae</taxon>
        <taxon>Anthemideae</taxon>
        <taxon>Anthemidinae</taxon>
        <taxon>Tanacetum</taxon>
    </lineage>
</organism>
<dbReference type="InterPro" id="IPR013103">
    <property type="entry name" value="RVT_2"/>
</dbReference>
<evidence type="ECO:0000259" key="3">
    <source>
        <dbReference type="Pfam" id="PF13976"/>
    </source>
</evidence>
<dbReference type="InterPro" id="IPR043502">
    <property type="entry name" value="DNA/RNA_pol_sf"/>
</dbReference>
<sequence length="881" mass="101237">MLSESLKIRREQGSVTKRILLLLSLIPSSLESGRIVSREGFFAIMLLLVKVRFVAQLDEGRHLQKRPTEFHVDKVLQPFDGRIAPTTIIDRQLPFEYTITSRSTDVVVERQMAHPVQNINHSAFRSMFEREKFSGNNFNDWFRQLKLVLRVEKKMYVIEQPLPTAPAADSTPNVLAEWNAIYDAHNEMKGYVDQLERLGYMLPHDLVVGLILNGLIKDFVGFVRNYNMHNMGKMIDKLHAMLIEYEKGLPKKAETPRVMMIKGGKIQKDKKKPLKAKGKDKANGKGNDKQVYIPKPKNPKPFAKEHPTKDDTCHHYKEVGYWKRNWSCLSCRVVEEKQASWLCQFFSKGIYEIDMHDLVPNVNSIYNVSTKRAKYNLDSTYLWHRRLAHISKKRIEKLQQKGLLKSTYDESFDQCVSCLSGKMTRKSFPHRPRRATDLLGIIHTDVCGLLRHVSRQESATRILNMVPTKKVDKTPHELKVNGRTVDLKEIQDEDTSPSEITSEIPMEVEGFEPPQEEVIPIRRFERTHRAPDRLCLNVEVEEHSLGDLNEPASYKLQYTFSPVDDIRAIRILISIAVYYDYEIWQMDVKTDFLNGYLDEDIYMVQPEGFVDPDHPRKTSGSNVTFLILYVDDIIIMGNHIQSLQSVKDYLGKCFTMKDLKEATFILGIKIYRDGSKRLIELGQNAYMDKILKRYKMDNSKRGHIPMQERLDLNKTQGASTPKEVKRIQNVPYTSVVGSIMYAVRCIRPDVVFAQNITSRFQHNPSECHWTAMKNILKDDTKSQTGHVFILNGGAVDWKSSKQSATAMSATEAEYIAASKAAIEAVWIRKFISGLGEIRFLKVDTDENLADPFTKALPKGKLTQHARSMGLRLASRFMSICV</sequence>
<accession>A0A6L2MDQ9</accession>
<gene>
    <name evidence="4" type="ORF">Tci_044069</name>
</gene>
<dbReference type="CDD" id="cd09272">
    <property type="entry name" value="RNase_HI_RT_Ty1"/>
    <property type="match status" value="1"/>
</dbReference>
<protein>
    <recommendedName>
        <fullName evidence="5">Retrotransposon protein, putative, Ty1-copia subclass</fullName>
    </recommendedName>
</protein>
<dbReference type="Pfam" id="PF13976">
    <property type="entry name" value="gag_pre-integrs"/>
    <property type="match status" value="1"/>
</dbReference>
<evidence type="ECO:0000256" key="1">
    <source>
        <dbReference type="SAM" id="MobiDB-lite"/>
    </source>
</evidence>
<evidence type="ECO:0000259" key="2">
    <source>
        <dbReference type="Pfam" id="PF07727"/>
    </source>
</evidence>
<dbReference type="PANTHER" id="PTHR11439">
    <property type="entry name" value="GAG-POL-RELATED RETROTRANSPOSON"/>
    <property type="match status" value="1"/>
</dbReference>
<dbReference type="AlphaFoldDB" id="A0A6L2MDQ9"/>
<evidence type="ECO:0008006" key="5">
    <source>
        <dbReference type="Google" id="ProtNLM"/>
    </source>
</evidence>
<feature type="domain" description="Reverse transcriptase Ty1/copia-type" evidence="2">
    <location>
        <begin position="618"/>
        <end position="707"/>
    </location>
</feature>
<dbReference type="PANTHER" id="PTHR11439:SF496">
    <property type="entry name" value="RNA-DIRECTED DNA POLYMERASE"/>
    <property type="match status" value="1"/>
</dbReference>
<dbReference type="SUPFAM" id="SSF56672">
    <property type="entry name" value="DNA/RNA polymerases"/>
    <property type="match status" value="1"/>
</dbReference>
<comment type="caution">
    <text evidence="4">The sequence shown here is derived from an EMBL/GenBank/DDBJ whole genome shotgun (WGS) entry which is preliminary data.</text>
</comment>
<proteinExistence type="predicted"/>
<name>A0A6L2MDQ9_TANCI</name>
<feature type="region of interest" description="Disordered" evidence="1">
    <location>
        <begin position="265"/>
        <end position="309"/>
    </location>
</feature>
<dbReference type="Pfam" id="PF07727">
    <property type="entry name" value="RVT_2"/>
    <property type="match status" value="2"/>
</dbReference>
<feature type="domain" description="Reverse transcriptase Ty1/copia-type" evidence="2">
    <location>
        <begin position="557"/>
        <end position="617"/>
    </location>
</feature>
<dbReference type="EMBL" id="BKCJ010006426">
    <property type="protein sequence ID" value="GEU72091.1"/>
    <property type="molecule type" value="Genomic_DNA"/>
</dbReference>
<feature type="compositionally biased region" description="Basic and acidic residues" evidence="1">
    <location>
        <begin position="277"/>
        <end position="288"/>
    </location>
</feature>
<dbReference type="InterPro" id="IPR025724">
    <property type="entry name" value="GAG-pre-integrase_dom"/>
</dbReference>